<dbReference type="RefSeq" id="WP_011479461.1">
    <property type="nucleotide sequence ID" value="NC_007947.1"/>
</dbReference>
<dbReference type="GO" id="GO:0005506">
    <property type="term" value="F:iron ion binding"/>
    <property type="evidence" value="ECO:0007669"/>
    <property type="project" value="UniProtKB-ARBA"/>
</dbReference>
<gene>
    <name evidence="1" type="ordered locus">Mfla_1239</name>
</gene>
<accession>Q1H1Y0</accession>
<dbReference type="OrthoDB" id="9791262at2"/>
<dbReference type="Gene3D" id="2.60.120.620">
    <property type="entry name" value="q2cbj1_9rhob like domain"/>
    <property type="match status" value="1"/>
</dbReference>
<dbReference type="STRING" id="265072.Mfla_1239"/>
<sequence>MNPANTACYSTHGFQVFRRVLSPSWLHCTRDAVASIIRQYRTNAPLAQRNGVSLGEFSLAKPERNPGIDGSKLIHEPYIIGDMLTLDRRFVSLLSEYPLWSITANLLETQAGNIIFHYANLTRKPAGIGPAISWHRDNENTYFCPEGDDFLRLLIPLQDMSQENGGTAVVPGSHLDHSMNKHTLDKDAIAHPDVEAGDVLAIHPRLLHGGNPNRSDRERDVIIVQFGIAGARFRFQEDLEMGALHTRAHLHRAVSQASRQLSRFAVHMSVHLAAHPQTVGNMLEHGCPGKTHTSL</sequence>
<dbReference type="SUPFAM" id="SSF51197">
    <property type="entry name" value="Clavaminate synthase-like"/>
    <property type="match status" value="1"/>
</dbReference>
<dbReference type="AlphaFoldDB" id="Q1H1Y0"/>
<keyword evidence="2" id="KW-1185">Reference proteome</keyword>
<organism evidence="1 2">
    <name type="scientific">Methylobacillus flagellatus (strain ATCC 51484 / DSM 6875 / VKM B-1610 / KT)</name>
    <dbReference type="NCBI Taxonomy" id="265072"/>
    <lineage>
        <taxon>Bacteria</taxon>
        <taxon>Pseudomonadati</taxon>
        <taxon>Pseudomonadota</taxon>
        <taxon>Betaproteobacteria</taxon>
        <taxon>Nitrosomonadales</taxon>
        <taxon>Methylophilaceae</taxon>
        <taxon>Methylobacillus</taxon>
    </lineage>
</organism>
<reference evidence="1 2" key="1">
    <citation type="submission" date="2006-03" db="EMBL/GenBank/DDBJ databases">
        <title>Complete sequence of Methylobacillus flagellatus KT.</title>
        <authorList>
            <consortium name="US DOE Joint Genome Institute"/>
            <person name="Copeland A."/>
            <person name="Lucas S."/>
            <person name="Lapidus A."/>
            <person name="Barry K."/>
            <person name="Detter J.C."/>
            <person name="Glavina del Rio T."/>
            <person name="Hammon N."/>
            <person name="Israni S."/>
            <person name="Dalin E."/>
            <person name="Tice H."/>
            <person name="Pitluck S."/>
            <person name="Brettin T."/>
            <person name="Bruce D."/>
            <person name="Han C."/>
            <person name="Tapia R."/>
            <person name="Saunders E."/>
            <person name="Gilna P."/>
            <person name="Schmutz J."/>
            <person name="Larimer F."/>
            <person name="Land M."/>
            <person name="Kyrpides N."/>
            <person name="Anderson I."/>
            <person name="Richardson P."/>
        </authorList>
    </citation>
    <scope>NUCLEOTIDE SEQUENCE [LARGE SCALE GENOMIC DNA]</scope>
    <source>
        <strain evidence="2">KT / ATCC 51484 / DSM 6875</strain>
    </source>
</reference>
<dbReference type="KEGG" id="mfa:Mfla_1239"/>
<dbReference type="HOGENOM" id="CLU_1118386_0_0_4"/>
<dbReference type="PANTHER" id="PTHR20883">
    <property type="entry name" value="PHYTANOYL-COA DIOXYGENASE DOMAIN CONTAINING 1"/>
    <property type="match status" value="1"/>
</dbReference>
<proteinExistence type="predicted"/>
<dbReference type="InterPro" id="IPR008775">
    <property type="entry name" value="Phytyl_CoA_dOase-like"/>
</dbReference>
<dbReference type="EMBL" id="CP000284">
    <property type="protein sequence ID" value="ABE49507.1"/>
    <property type="molecule type" value="Genomic_DNA"/>
</dbReference>
<dbReference type="eggNOG" id="COG5285">
    <property type="taxonomic scope" value="Bacteria"/>
</dbReference>
<keyword evidence="1" id="KW-0560">Oxidoreductase</keyword>
<evidence type="ECO:0000313" key="1">
    <source>
        <dbReference type="EMBL" id="ABE49507.1"/>
    </source>
</evidence>
<dbReference type="Pfam" id="PF05721">
    <property type="entry name" value="PhyH"/>
    <property type="match status" value="1"/>
</dbReference>
<protein>
    <submittedName>
        <fullName evidence="1">Phytanoyl-CoA dioxygenase</fullName>
    </submittedName>
</protein>
<dbReference type="GO" id="GO:0016706">
    <property type="term" value="F:2-oxoglutarate-dependent dioxygenase activity"/>
    <property type="evidence" value="ECO:0007669"/>
    <property type="project" value="UniProtKB-ARBA"/>
</dbReference>
<name>Q1H1Y0_METFK</name>
<dbReference type="Proteomes" id="UP000002440">
    <property type="component" value="Chromosome"/>
</dbReference>
<dbReference type="PANTHER" id="PTHR20883:SF46">
    <property type="entry name" value="PHYTANOYL-COA HYDROXYLASE"/>
    <property type="match status" value="1"/>
</dbReference>
<evidence type="ECO:0000313" key="2">
    <source>
        <dbReference type="Proteomes" id="UP000002440"/>
    </source>
</evidence>
<keyword evidence="1" id="KW-0223">Dioxygenase</keyword>